<dbReference type="InterPro" id="IPR010179">
    <property type="entry name" value="CRISPR-assoc_prot_Cse3"/>
</dbReference>
<evidence type="ECO:0000313" key="2">
    <source>
        <dbReference type="EMBL" id="GLY68774.1"/>
    </source>
</evidence>
<keyword evidence="3" id="KW-1185">Reference proteome</keyword>
<protein>
    <submittedName>
        <fullName evidence="2">Type I-E CRISPR-associated protein Cas6/Cse3/CasE</fullName>
    </submittedName>
</protein>
<accession>A0A9W6R449</accession>
<dbReference type="CDD" id="cd09727">
    <property type="entry name" value="Cas6_I-E"/>
    <property type="match status" value="1"/>
</dbReference>
<dbReference type="SUPFAM" id="SSF117987">
    <property type="entry name" value="CRISPR-associated protein"/>
    <property type="match status" value="2"/>
</dbReference>
<dbReference type="AlphaFoldDB" id="A0A9W6R449"/>
<dbReference type="SMART" id="SM01101">
    <property type="entry name" value="CRISPR_assoc"/>
    <property type="match status" value="1"/>
</dbReference>
<proteinExistence type="predicted"/>
<dbReference type="NCBIfam" id="TIGR01907">
    <property type="entry name" value="casE_Cse3"/>
    <property type="match status" value="1"/>
</dbReference>
<reference evidence="2" key="1">
    <citation type="submission" date="2023-03" db="EMBL/GenBank/DDBJ databases">
        <title>Amycolatopsis taiwanensis NBRC 103393.</title>
        <authorList>
            <person name="Ichikawa N."/>
            <person name="Sato H."/>
            <person name="Tonouchi N."/>
        </authorList>
    </citation>
    <scope>NUCLEOTIDE SEQUENCE</scope>
    <source>
        <strain evidence="2">NBRC 103393</strain>
    </source>
</reference>
<organism evidence="2 3">
    <name type="scientific">Amycolatopsis taiwanensis</name>
    <dbReference type="NCBI Taxonomy" id="342230"/>
    <lineage>
        <taxon>Bacteria</taxon>
        <taxon>Bacillati</taxon>
        <taxon>Actinomycetota</taxon>
        <taxon>Actinomycetes</taxon>
        <taxon>Pseudonocardiales</taxon>
        <taxon>Pseudonocardiaceae</taxon>
        <taxon>Amycolatopsis</taxon>
    </lineage>
</organism>
<dbReference type="Pfam" id="PF08798">
    <property type="entry name" value="CRISPR_assoc"/>
    <property type="match status" value="1"/>
</dbReference>
<dbReference type="Gene3D" id="3.30.70.1200">
    <property type="entry name" value="Crispr-associated protein, domain 1"/>
    <property type="match status" value="1"/>
</dbReference>
<evidence type="ECO:0000313" key="3">
    <source>
        <dbReference type="Proteomes" id="UP001165136"/>
    </source>
</evidence>
<dbReference type="EMBL" id="BSTI01000013">
    <property type="protein sequence ID" value="GLY68774.1"/>
    <property type="molecule type" value="Genomic_DNA"/>
</dbReference>
<evidence type="ECO:0000256" key="1">
    <source>
        <dbReference type="SAM" id="MobiDB-lite"/>
    </source>
</evidence>
<dbReference type="Proteomes" id="UP001165136">
    <property type="component" value="Unassembled WGS sequence"/>
</dbReference>
<dbReference type="RefSeq" id="WP_285488599.1">
    <property type="nucleotide sequence ID" value="NZ_BSTI01000013.1"/>
</dbReference>
<sequence length="241" mass="27035">MPYLSRIWLNPFRTGAQRMLRNPQILHAAVLQGLCGDAADERVLWRLDTENPRRAAVLVLTDRRPSWEHLVEQAGWPSADEPQALIRGYEPLLAQIARGREFAFRVRANPVSSTRHPLNPSATQKEQLAASPRPRGVRVPHRTAKHQLAWLLDHTQQWGFEIPAATAGEPDVLITARQRLDFTKRTSDSGKRRVVIETATFEGRLRVHDPDTFRQSLLAGVGRARAYGCGLITLAPLSAGR</sequence>
<gene>
    <name evidence="2" type="ORF">Atai01_53930</name>
</gene>
<comment type="caution">
    <text evidence="2">The sequence shown here is derived from an EMBL/GenBank/DDBJ whole genome shotgun (WGS) entry which is preliminary data.</text>
</comment>
<dbReference type="Gene3D" id="3.30.70.1210">
    <property type="entry name" value="Crispr-associated protein, domain 2"/>
    <property type="match status" value="1"/>
</dbReference>
<feature type="region of interest" description="Disordered" evidence="1">
    <location>
        <begin position="111"/>
        <end position="138"/>
    </location>
</feature>
<name>A0A9W6R449_9PSEU</name>
<feature type="compositionally biased region" description="Polar residues" evidence="1">
    <location>
        <begin position="111"/>
        <end position="126"/>
    </location>
</feature>